<keyword evidence="4" id="KW-0732">Signal</keyword>
<dbReference type="PANTHER" id="PTHR30368">
    <property type="entry name" value="SULFATE-BINDING PROTEIN"/>
    <property type="match status" value="1"/>
</dbReference>
<dbReference type="PANTHER" id="PTHR30368:SF2">
    <property type="entry name" value="SULFATE-BINDING PROTEIN"/>
    <property type="match status" value="1"/>
</dbReference>
<dbReference type="NCBIfam" id="NF008022">
    <property type="entry name" value="PRK10752.1"/>
    <property type="match status" value="1"/>
</dbReference>
<dbReference type="GO" id="GO:0140104">
    <property type="term" value="F:molecular carrier activity"/>
    <property type="evidence" value="ECO:0007669"/>
    <property type="project" value="InterPro"/>
</dbReference>
<dbReference type="Gene3D" id="3.40.190.10">
    <property type="entry name" value="Periplasmic binding protein-like II"/>
    <property type="match status" value="2"/>
</dbReference>
<evidence type="ECO:0000256" key="3">
    <source>
        <dbReference type="ARBA" id="ARBA00022448"/>
    </source>
</evidence>
<organism evidence="6 7">
    <name type="scientific">Thermogemmata fonticola</name>
    <dbReference type="NCBI Taxonomy" id="2755323"/>
    <lineage>
        <taxon>Bacteria</taxon>
        <taxon>Pseudomonadati</taxon>
        <taxon>Planctomycetota</taxon>
        <taxon>Planctomycetia</taxon>
        <taxon>Gemmatales</taxon>
        <taxon>Gemmataceae</taxon>
        <taxon>Thermogemmata</taxon>
    </lineage>
</organism>
<dbReference type="RefSeq" id="WP_194539226.1">
    <property type="nucleotide sequence ID" value="NZ_JACEFB010000013.1"/>
</dbReference>
<evidence type="ECO:0000313" key="7">
    <source>
        <dbReference type="Proteomes" id="UP000542342"/>
    </source>
</evidence>
<evidence type="ECO:0000256" key="5">
    <source>
        <dbReference type="ARBA" id="ARBA00022764"/>
    </source>
</evidence>
<proteinExistence type="inferred from homology"/>
<dbReference type="SUPFAM" id="SSF53850">
    <property type="entry name" value="Periplasmic binding protein-like II"/>
    <property type="match status" value="1"/>
</dbReference>
<keyword evidence="5" id="KW-0574">Periplasm</keyword>
<keyword evidence="3" id="KW-0813">Transport</keyword>
<dbReference type="EMBL" id="JACEFB010000013">
    <property type="protein sequence ID" value="MBA2227364.1"/>
    <property type="molecule type" value="Genomic_DNA"/>
</dbReference>
<evidence type="ECO:0000256" key="2">
    <source>
        <dbReference type="ARBA" id="ARBA00006099"/>
    </source>
</evidence>
<dbReference type="InterPro" id="IPR034408">
    <property type="entry name" value="Sulphate/thiosulphate_BS"/>
</dbReference>
<evidence type="ECO:0000313" key="6">
    <source>
        <dbReference type="EMBL" id="MBA2227364.1"/>
    </source>
</evidence>
<protein>
    <submittedName>
        <fullName evidence="6">Sulfate ABC transporter substrate-binding protein</fullName>
    </submittedName>
</protein>
<dbReference type="GO" id="GO:0042597">
    <property type="term" value="C:periplasmic space"/>
    <property type="evidence" value="ECO:0007669"/>
    <property type="project" value="UniProtKB-SubCell"/>
</dbReference>
<dbReference type="GO" id="GO:1901681">
    <property type="term" value="F:sulfur compound binding"/>
    <property type="evidence" value="ECO:0007669"/>
    <property type="project" value="InterPro"/>
</dbReference>
<gene>
    <name evidence="6" type="ORF">H0921_14485</name>
</gene>
<name>A0A7V9ACS8_9BACT</name>
<dbReference type="GO" id="GO:1902358">
    <property type="term" value="P:sulfate transmembrane transport"/>
    <property type="evidence" value="ECO:0007669"/>
    <property type="project" value="InterPro"/>
</dbReference>
<evidence type="ECO:0000256" key="1">
    <source>
        <dbReference type="ARBA" id="ARBA00004418"/>
    </source>
</evidence>
<keyword evidence="7" id="KW-1185">Reference proteome</keyword>
<dbReference type="AlphaFoldDB" id="A0A7V9ACS8"/>
<sequence>MKLWTSRCVTRRGFFHTLAAGALTLGGGCSGRGRGAELLHASFDATRELYRKINQAFAEHRQQQGQEPVRIKMSHGGSGAQARAVLDGLPAHVVSLALWLDIDTIVRKGLIEPSWESQFPHRSLPYISTVVFVVRQGNPWNIRDWPDLLQDQLRIVTANPKTSGGARLNMLAAWLSVTARGGSFPEAKDFLTRLLRKVPVLDSGARGAALTFARKGIGDVLLTWENEAYLQQRELRGRVEIVHPPLSVQAEPPVAVVHANARQAGAEELAHNYIRFLYSPVAQNIIAEQYLRPVHWTEDPRFTPMQLLRPVDPQHQLGDWHNIQKQFFAEGGLIDQIFREIS</sequence>
<reference evidence="6 7" key="1">
    <citation type="submission" date="2020-07" db="EMBL/GenBank/DDBJ databases">
        <title>Thermogemmata thermophila gen. nov., sp. nov., a novel moderate thermophilic planctomycete from a Kamchatka hot spring.</title>
        <authorList>
            <person name="Elcheninov A.G."/>
            <person name="Podosokorskaya O.A."/>
            <person name="Kovaleva O.L."/>
            <person name="Novikov A."/>
            <person name="Bonch-Osmolovskaya E.A."/>
            <person name="Toshchakov S.V."/>
            <person name="Kublanov I.V."/>
        </authorList>
    </citation>
    <scope>NUCLEOTIDE SEQUENCE [LARGE SCALE GENOMIC DNA]</scope>
    <source>
        <strain evidence="6 7">2918</strain>
    </source>
</reference>
<dbReference type="PROSITE" id="PS51257">
    <property type="entry name" value="PROKAR_LIPOPROTEIN"/>
    <property type="match status" value="1"/>
</dbReference>
<comment type="similarity">
    <text evidence="2">Belongs to the prokaryotic sulfate-binding protein family.</text>
</comment>
<dbReference type="PROSITE" id="PS00757">
    <property type="entry name" value="PROK_SULFATE_BIND_2"/>
    <property type="match status" value="1"/>
</dbReference>
<dbReference type="InterPro" id="IPR005669">
    <property type="entry name" value="Thiosulph/SO4-bd"/>
</dbReference>
<dbReference type="Pfam" id="PF13531">
    <property type="entry name" value="SBP_bac_11"/>
    <property type="match status" value="1"/>
</dbReference>
<comment type="subcellular location">
    <subcellularLocation>
        <location evidence="1">Periplasm</location>
    </subcellularLocation>
</comment>
<dbReference type="CDD" id="cd01005">
    <property type="entry name" value="PBP2_CysP"/>
    <property type="match status" value="1"/>
</dbReference>
<comment type="caution">
    <text evidence="6">The sequence shown here is derived from an EMBL/GenBank/DDBJ whole genome shotgun (WGS) entry which is preliminary data.</text>
</comment>
<dbReference type="NCBIfam" id="TIGR00971">
    <property type="entry name" value="3a0106s03"/>
    <property type="match status" value="1"/>
</dbReference>
<dbReference type="Proteomes" id="UP000542342">
    <property type="component" value="Unassembled WGS sequence"/>
</dbReference>
<evidence type="ECO:0000256" key="4">
    <source>
        <dbReference type="ARBA" id="ARBA00022729"/>
    </source>
</evidence>
<accession>A0A7V9ACS8</accession>